<dbReference type="EMBL" id="CP109207">
    <property type="protein sequence ID" value="WUU53419.1"/>
    <property type="molecule type" value="Genomic_DNA"/>
</dbReference>
<accession>A0ABZ1Y1U9</accession>
<dbReference type="RefSeq" id="WP_391047684.1">
    <property type="nucleotide sequence ID" value="NZ_CP109207.1"/>
</dbReference>
<reference evidence="2" key="1">
    <citation type="submission" date="2022-10" db="EMBL/GenBank/DDBJ databases">
        <title>The complete genomes of actinobacterial strains from the NBC collection.</title>
        <authorList>
            <person name="Joergensen T.S."/>
            <person name="Alvarez Arevalo M."/>
            <person name="Sterndorff E.B."/>
            <person name="Faurdal D."/>
            <person name="Vuksanovic O."/>
            <person name="Mourched A.-S."/>
            <person name="Charusanti P."/>
            <person name="Shaw S."/>
            <person name="Blin K."/>
            <person name="Weber T."/>
        </authorList>
    </citation>
    <scope>NUCLEOTIDE SEQUENCE [LARGE SCALE GENOMIC DNA]</scope>
    <source>
        <strain evidence="2">NBC 01686</strain>
    </source>
</reference>
<gene>
    <name evidence="2" type="ORF">OIE82_09820</name>
</gene>
<feature type="transmembrane region" description="Helical" evidence="1">
    <location>
        <begin position="12"/>
        <end position="29"/>
    </location>
</feature>
<organism evidence="2">
    <name type="scientific">Streptomyces althioticus</name>
    <dbReference type="NCBI Taxonomy" id="83380"/>
    <lineage>
        <taxon>Bacteria</taxon>
        <taxon>Bacillati</taxon>
        <taxon>Actinomycetota</taxon>
        <taxon>Actinomycetes</taxon>
        <taxon>Kitasatosporales</taxon>
        <taxon>Streptomycetaceae</taxon>
        <taxon>Streptomyces</taxon>
        <taxon>Streptomyces althioticus group</taxon>
    </lineage>
</organism>
<sequence>MKARGVLSGSPAAFALAGLWTAVIVLGFVPRPDGGMVILLTCSVVSAPPA</sequence>
<keyword evidence="1" id="KW-1133">Transmembrane helix</keyword>
<evidence type="ECO:0000256" key="1">
    <source>
        <dbReference type="SAM" id="Phobius"/>
    </source>
</evidence>
<name>A0ABZ1Y1U9_9ACTN</name>
<keyword evidence="1" id="KW-0812">Transmembrane</keyword>
<keyword evidence="1" id="KW-0472">Membrane</keyword>
<evidence type="ECO:0000313" key="2">
    <source>
        <dbReference type="EMBL" id="WUU53419.1"/>
    </source>
</evidence>
<proteinExistence type="predicted"/>
<protein>
    <submittedName>
        <fullName evidence="2">Uncharacterized protein</fullName>
    </submittedName>
</protein>